<protein>
    <submittedName>
        <fullName evidence="2">Uncharacterized protein</fullName>
    </submittedName>
</protein>
<name>A0A2H3DY56_ARMGA</name>
<evidence type="ECO:0000313" key="3">
    <source>
        <dbReference type="Proteomes" id="UP000217790"/>
    </source>
</evidence>
<evidence type="ECO:0000313" key="2">
    <source>
        <dbReference type="EMBL" id="PBL00116.1"/>
    </source>
</evidence>
<keyword evidence="3" id="KW-1185">Reference proteome</keyword>
<organism evidence="2 3">
    <name type="scientific">Armillaria gallica</name>
    <name type="common">Bulbous honey fungus</name>
    <name type="synonym">Armillaria bulbosa</name>
    <dbReference type="NCBI Taxonomy" id="47427"/>
    <lineage>
        <taxon>Eukaryota</taxon>
        <taxon>Fungi</taxon>
        <taxon>Dikarya</taxon>
        <taxon>Basidiomycota</taxon>
        <taxon>Agaricomycotina</taxon>
        <taxon>Agaricomycetes</taxon>
        <taxon>Agaricomycetidae</taxon>
        <taxon>Agaricales</taxon>
        <taxon>Marasmiineae</taxon>
        <taxon>Physalacriaceae</taxon>
        <taxon>Armillaria</taxon>
    </lineage>
</organism>
<dbReference type="EMBL" id="KZ293646">
    <property type="protein sequence ID" value="PBL00116.1"/>
    <property type="molecule type" value="Genomic_DNA"/>
</dbReference>
<sequence length="357" mass="40375">MIPHFGEYIAFKLNPVASLESLKDTEVAKACEALETKTYVSCVTYLLCLPVPGVEYIQVAMTLLSQGLSPGQPDRFILPDMAVAVLPNTSNPLSRAPLNPTVPLPWPDRFHPTQATTRCRIRNDFTIGNPWPNPKYQLETEDSLLEDYCWEDAERKQALQEEHQPLTEDDCATGDHPDEREASVVTLPLPSEQDGESLQSRPASLVDDTLPAPSIWFSKVSKLFRGLIKKVSHYVPCIRIHDDDVKDFSDNPIWGISLFGSLPPDTMPVIDVLDDLESVKQINDPWDFFRELDALKSIQAQYHKRMKAKLQADIDRTRQKDKELHARLQSKMPKREPSTEDTILSSVKEDIKLDTDA</sequence>
<gene>
    <name evidence="2" type="ORF">ARMGADRAFT_1072504</name>
</gene>
<feature type="compositionally biased region" description="Basic and acidic residues" evidence="1">
    <location>
        <begin position="347"/>
        <end position="357"/>
    </location>
</feature>
<dbReference type="OMA" id="RCRIRND"/>
<evidence type="ECO:0000256" key="1">
    <source>
        <dbReference type="SAM" id="MobiDB-lite"/>
    </source>
</evidence>
<reference evidence="3" key="1">
    <citation type="journal article" date="2017" name="Nat. Ecol. Evol.">
        <title>Genome expansion and lineage-specific genetic innovations in the forest pathogenic fungi Armillaria.</title>
        <authorList>
            <person name="Sipos G."/>
            <person name="Prasanna A.N."/>
            <person name="Walter M.C."/>
            <person name="O'Connor E."/>
            <person name="Balint B."/>
            <person name="Krizsan K."/>
            <person name="Kiss B."/>
            <person name="Hess J."/>
            <person name="Varga T."/>
            <person name="Slot J."/>
            <person name="Riley R."/>
            <person name="Boka B."/>
            <person name="Rigling D."/>
            <person name="Barry K."/>
            <person name="Lee J."/>
            <person name="Mihaltcheva S."/>
            <person name="LaButti K."/>
            <person name="Lipzen A."/>
            <person name="Waldron R."/>
            <person name="Moloney N.M."/>
            <person name="Sperisen C."/>
            <person name="Kredics L."/>
            <person name="Vagvoelgyi C."/>
            <person name="Patrignani A."/>
            <person name="Fitzpatrick D."/>
            <person name="Nagy I."/>
            <person name="Doyle S."/>
            <person name="Anderson J.B."/>
            <person name="Grigoriev I.V."/>
            <person name="Gueldener U."/>
            <person name="Muensterkoetter M."/>
            <person name="Nagy L.G."/>
        </authorList>
    </citation>
    <scope>NUCLEOTIDE SEQUENCE [LARGE SCALE GENOMIC DNA]</scope>
    <source>
        <strain evidence="3">Ar21-2</strain>
    </source>
</reference>
<feature type="compositionally biased region" description="Basic and acidic residues" evidence="1">
    <location>
        <begin position="313"/>
        <end position="326"/>
    </location>
</feature>
<dbReference type="STRING" id="47427.A0A2H3DY56"/>
<accession>A0A2H3DY56</accession>
<proteinExistence type="predicted"/>
<dbReference type="OrthoDB" id="3053346at2759"/>
<dbReference type="AlphaFoldDB" id="A0A2H3DY56"/>
<dbReference type="InParanoid" id="A0A2H3DY56"/>
<feature type="region of interest" description="Disordered" evidence="1">
    <location>
        <begin position="313"/>
        <end position="357"/>
    </location>
</feature>
<dbReference type="Proteomes" id="UP000217790">
    <property type="component" value="Unassembled WGS sequence"/>
</dbReference>